<dbReference type="EMBL" id="JBHSMF010000003">
    <property type="protein sequence ID" value="MFC5496852.1"/>
    <property type="molecule type" value="Genomic_DNA"/>
</dbReference>
<dbReference type="InterPro" id="IPR025079">
    <property type="entry name" value="DUF3943"/>
</dbReference>
<gene>
    <name evidence="3" type="ORF">ACFPOE_04835</name>
</gene>
<evidence type="ECO:0000313" key="3">
    <source>
        <dbReference type="EMBL" id="MFC5496852.1"/>
    </source>
</evidence>
<protein>
    <submittedName>
        <fullName evidence="3">DUF3943 domain-containing protein</fullName>
    </submittedName>
</protein>
<dbReference type="Proteomes" id="UP001596037">
    <property type="component" value="Unassembled WGS sequence"/>
</dbReference>
<evidence type="ECO:0000313" key="4">
    <source>
        <dbReference type="Proteomes" id="UP001596037"/>
    </source>
</evidence>
<feature type="chain" id="PRO_5046439094" evidence="1">
    <location>
        <begin position="27"/>
        <end position="476"/>
    </location>
</feature>
<feature type="signal peptide" evidence="1">
    <location>
        <begin position="1"/>
        <end position="26"/>
    </location>
</feature>
<dbReference type="RefSeq" id="WP_376848884.1">
    <property type="nucleotide sequence ID" value="NZ_JBHSMF010000003.1"/>
</dbReference>
<keyword evidence="1" id="KW-0732">Signal</keyword>
<dbReference type="Pfam" id="PF13084">
    <property type="entry name" value="DUF3943"/>
    <property type="match status" value="1"/>
</dbReference>
<feature type="domain" description="DUF3943" evidence="2">
    <location>
        <begin position="93"/>
        <end position="197"/>
    </location>
</feature>
<reference evidence="4" key="1">
    <citation type="journal article" date="2019" name="Int. J. Syst. Evol. Microbiol.">
        <title>The Global Catalogue of Microorganisms (GCM) 10K type strain sequencing project: providing services to taxonomists for standard genome sequencing and annotation.</title>
        <authorList>
            <consortium name="The Broad Institute Genomics Platform"/>
            <consortium name="The Broad Institute Genome Sequencing Center for Infectious Disease"/>
            <person name="Wu L."/>
            <person name="Ma J."/>
        </authorList>
    </citation>
    <scope>NUCLEOTIDE SEQUENCE [LARGE SCALE GENOMIC DNA]</scope>
    <source>
        <strain evidence="4">CCUG 57401</strain>
    </source>
</reference>
<evidence type="ECO:0000256" key="1">
    <source>
        <dbReference type="SAM" id="SignalP"/>
    </source>
</evidence>
<accession>A0ABW0NCC8</accession>
<organism evidence="3 4">
    <name type="scientific">Caenimonas terrae</name>
    <dbReference type="NCBI Taxonomy" id="696074"/>
    <lineage>
        <taxon>Bacteria</taxon>
        <taxon>Pseudomonadati</taxon>
        <taxon>Pseudomonadota</taxon>
        <taxon>Betaproteobacteria</taxon>
        <taxon>Burkholderiales</taxon>
        <taxon>Comamonadaceae</taxon>
        <taxon>Caenimonas</taxon>
    </lineage>
</organism>
<keyword evidence="4" id="KW-1185">Reference proteome</keyword>
<sequence>MKTSLRARAVLRCALSLALVAPALCAAQADGLKPRPSQLPVPEVEPVMEKSYSIPAMEIVGFDFLLNRYNHAFSGSPDYTVTLESIRRNLCSSWAVDSDDFHINQLGHPYQGSMYYGFARSAGLGFWESAGYTFAGSIGWELFGENTRPSVNDQIASGIGGTFLGESLFRMASLLLEHGEGVPRPMREVAAAAISPSTGFNRLVYGKRFDTIFASRNPAYYSRLQLGLMGTAQNEQGISTLLKRNEAQANFSMEYGLPGKDGYHYSRPFDYFAFEATGSSANVFETVMTRGLLAGGEYSAAKDRYRGIWGLYGSYDYISPQTFRVSSTALSLGTTGQWRASDRFVVQGSVMAGIGYSAVGTVHGGTERDYHYGTTPQALVALRLIDGDRTSLDLTAREYFVTHATNNAPGGNDNITRAEISLTHRLHKLHAITIKYLWNRRIASFPGIEDSRQTRGTVGIFYTLLGQDRFGTVDWR</sequence>
<name>A0ABW0NCC8_9BURK</name>
<evidence type="ECO:0000259" key="2">
    <source>
        <dbReference type="Pfam" id="PF13084"/>
    </source>
</evidence>
<proteinExistence type="predicted"/>
<comment type="caution">
    <text evidence="3">The sequence shown here is derived from an EMBL/GenBank/DDBJ whole genome shotgun (WGS) entry which is preliminary data.</text>
</comment>